<name>A0A1G6GUJ5_9GAMM</name>
<sequence length="379" mass="42615">MLYLWMPEANGVWQWSTGESWSQASSLEQLIQDIQGYHGQEAIVFFPSRDVQMLQQSLSRPQYKKLGADGVKYLLEEFVVLPIDSMKILHHFQHPDQLIILGVANSTVETLQHALNLIPVKVVSLLPDFLILPVPEVGQTIIANLSGRLLVRESEFMGNSVDDLALFLDYQTPGQSYKISNFTAEQMQSLEAMVTHERIESFHYEVPVLKKAQHHPFNILPKAKNSQGISGYWKACAAVLVAAVVVQFGYDATRWYKYKKVADQTALQAIDQYKYWFGQSSRVTEQNLKSQFESHVRLNKSANTQALQLLSRIGPVLMQNQIVANRINYDASILNMELKANSATALQNLTQQLNQQGFKAELGNIQPNGAGAIGLVKIQ</sequence>
<evidence type="ECO:0000256" key="7">
    <source>
        <dbReference type="ARBA" id="ARBA00022927"/>
    </source>
</evidence>
<dbReference type="Pfam" id="PF12693">
    <property type="entry name" value="GspL_C"/>
    <property type="match status" value="1"/>
</dbReference>
<evidence type="ECO:0000256" key="10">
    <source>
        <dbReference type="PIRNR" id="PIRNR015761"/>
    </source>
</evidence>
<comment type="similarity">
    <text evidence="2 10">Belongs to the GSP L family.</text>
</comment>
<dbReference type="Gene3D" id="3.30.420.380">
    <property type="match status" value="1"/>
</dbReference>
<dbReference type="GO" id="GO:0005886">
    <property type="term" value="C:plasma membrane"/>
    <property type="evidence" value="ECO:0007669"/>
    <property type="project" value="UniProtKB-SubCell"/>
</dbReference>
<evidence type="ECO:0000313" key="14">
    <source>
        <dbReference type="Proteomes" id="UP000243468"/>
    </source>
</evidence>
<evidence type="ECO:0000259" key="11">
    <source>
        <dbReference type="Pfam" id="PF05134"/>
    </source>
</evidence>
<evidence type="ECO:0000313" key="13">
    <source>
        <dbReference type="EMBL" id="SDB85692.1"/>
    </source>
</evidence>
<evidence type="ECO:0000256" key="4">
    <source>
        <dbReference type="ARBA" id="ARBA00022475"/>
    </source>
</evidence>
<dbReference type="Pfam" id="PF05134">
    <property type="entry name" value="T2SSL"/>
    <property type="match status" value="1"/>
</dbReference>
<dbReference type="PIRSF" id="PIRSF015761">
    <property type="entry name" value="Protein_L"/>
    <property type="match status" value="1"/>
</dbReference>
<keyword evidence="9" id="KW-0472">Membrane</keyword>
<keyword evidence="7 10" id="KW-0653">Protein transport</keyword>
<keyword evidence="4" id="KW-1003">Cell membrane</keyword>
<evidence type="ECO:0000256" key="1">
    <source>
        <dbReference type="ARBA" id="ARBA00004377"/>
    </source>
</evidence>
<evidence type="ECO:0000256" key="6">
    <source>
        <dbReference type="ARBA" id="ARBA00022692"/>
    </source>
</evidence>
<dbReference type="AlphaFoldDB" id="A0A1G6GUJ5"/>
<dbReference type="GO" id="GO:0015628">
    <property type="term" value="P:protein secretion by the type II secretion system"/>
    <property type="evidence" value="ECO:0007669"/>
    <property type="project" value="InterPro"/>
</dbReference>
<keyword evidence="8" id="KW-1133">Transmembrane helix</keyword>
<dbReference type="InterPro" id="IPR024230">
    <property type="entry name" value="GspL_cyto_dom"/>
</dbReference>
<dbReference type="Proteomes" id="UP000243468">
    <property type="component" value="Unassembled WGS sequence"/>
</dbReference>
<accession>A0A1G6GUJ5</accession>
<keyword evidence="3 10" id="KW-0813">Transport</keyword>
<evidence type="ECO:0000256" key="3">
    <source>
        <dbReference type="ARBA" id="ARBA00022448"/>
    </source>
</evidence>
<proteinExistence type="inferred from homology"/>
<evidence type="ECO:0000256" key="8">
    <source>
        <dbReference type="ARBA" id="ARBA00022989"/>
    </source>
</evidence>
<dbReference type="STRING" id="1226327.SAMN05421732_101371"/>
<keyword evidence="5" id="KW-0997">Cell inner membrane</keyword>
<dbReference type="Gene3D" id="3.30.1360.100">
    <property type="entry name" value="General secretion pathway protein M, EpsM"/>
    <property type="match status" value="1"/>
</dbReference>
<dbReference type="EMBL" id="FMYO01000001">
    <property type="protein sequence ID" value="SDB85692.1"/>
    <property type="molecule type" value="Genomic_DNA"/>
</dbReference>
<dbReference type="GO" id="GO:0009276">
    <property type="term" value="C:Gram-negative-bacterium-type cell wall"/>
    <property type="evidence" value="ECO:0007669"/>
    <property type="project" value="InterPro"/>
</dbReference>
<dbReference type="InterPro" id="IPR007812">
    <property type="entry name" value="T2SS_protein-GspL"/>
</dbReference>
<evidence type="ECO:0000259" key="12">
    <source>
        <dbReference type="Pfam" id="PF12693"/>
    </source>
</evidence>
<reference evidence="14" key="1">
    <citation type="submission" date="2016-09" db="EMBL/GenBank/DDBJ databases">
        <authorList>
            <person name="Varghese N."/>
            <person name="Submissions S."/>
        </authorList>
    </citation>
    <scope>NUCLEOTIDE SEQUENCE [LARGE SCALE GENOMIC DNA]</scope>
    <source>
        <strain evidence="14">ANC 4667</strain>
    </source>
</reference>
<dbReference type="OrthoDB" id="6660461at2"/>
<evidence type="ECO:0000256" key="2">
    <source>
        <dbReference type="ARBA" id="ARBA00005318"/>
    </source>
</evidence>
<dbReference type="InterPro" id="IPR025691">
    <property type="entry name" value="GspL_pp_dom"/>
</dbReference>
<organism evidence="13 14">
    <name type="scientific">Acinetobacter kookii</name>
    <dbReference type="NCBI Taxonomy" id="1226327"/>
    <lineage>
        <taxon>Bacteria</taxon>
        <taxon>Pseudomonadati</taxon>
        <taxon>Pseudomonadota</taxon>
        <taxon>Gammaproteobacteria</taxon>
        <taxon>Moraxellales</taxon>
        <taxon>Moraxellaceae</taxon>
        <taxon>Acinetobacter</taxon>
    </lineage>
</organism>
<dbReference type="RefSeq" id="WP_092818443.1">
    <property type="nucleotide sequence ID" value="NZ_BAABKJ010000006.1"/>
</dbReference>
<dbReference type="InterPro" id="IPR043129">
    <property type="entry name" value="ATPase_NBD"/>
</dbReference>
<dbReference type="GO" id="GO:0015627">
    <property type="term" value="C:type II protein secretion system complex"/>
    <property type="evidence" value="ECO:0007669"/>
    <property type="project" value="InterPro"/>
</dbReference>
<keyword evidence="6" id="KW-0812">Transmembrane</keyword>
<evidence type="ECO:0000256" key="5">
    <source>
        <dbReference type="ARBA" id="ARBA00022519"/>
    </source>
</evidence>
<feature type="domain" description="GspL cytoplasmic actin-ATPase-like" evidence="11">
    <location>
        <begin position="12"/>
        <end position="190"/>
    </location>
</feature>
<comment type="subcellular location">
    <subcellularLocation>
        <location evidence="1">Cell inner membrane</location>
        <topology evidence="1">Single-pass membrane protein</topology>
    </subcellularLocation>
</comment>
<feature type="domain" description="GspL periplasmic" evidence="12">
    <location>
        <begin position="232"/>
        <end position="368"/>
    </location>
</feature>
<evidence type="ECO:0000256" key="9">
    <source>
        <dbReference type="ARBA" id="ARBA00023136"/>
    </source>
</evidence>
<protein>
    <recommendedName>
        <fullName evidence="10">Type II secretion system protein L</fullName>
        <shortName evidence="10">T2SS protein L</shortName>
    </recommendedName>
</protein>
<comment type="function">
    <text evidence="10">Inner membrane component of the type II secretion system required for the energy-dependent secretion of extracellular factors such as proteases and toxins from the periplasm.</text>
</comment>
<dbReference type="NCBIfam" id="TIGR01709">
    <property type="entry name" value="typeII_sec_gspL"/>
    <property type="match status" value="1"/>
</dbReference>
<keyword evidence="14" id="KW-1185">Reference proteome</keyword>
<dbReference type="SUPFAM" id="SSF53067">
    <property type="entry name" value="Actin-like ATPase domain"/>
    <property type="match status" value="1"/>
</dbReference>
<gene>
    <name evidence="13" type="ORF">SAMN05421732_101371</name>
</gene>